<dbReference type="EMBL" id="JARFVA010000005">
    <property type="protein sequence ID" value="MDF0708254.1"/>
    <property type="molecule type" value="Genomic_DNA"/>
</dbReference>
<proteinExistence type="predicted"/>
<evidence type="ECO:0000313" key="2">
    <source>
        <dbReference type="Proteomes" id="UP001217083"/>
    </source>
</evidence>
<keyword evidence="2" id="KW-1185">Reference proteome</keyword>
<protein>
    <submittedName>
        <fullName evidence="1">YHS domain-containing (Seleno)protein</fullName>
    </submittedName>
</protein>
<organism evidence="1 2">
    <name type="scientific">Flagellimonas okinawensis</name>
    <dbReference type="NCBI Taxonomy" id="3031324"/>
    <lineage>
        <taxon>Bacteria</taxon>
        <taxon>Pseudomonadati</taxon>
        <taxon>Bacteroidota</taxon>
        <taxon>Flavobacteriia</taxon>
        <taxon>Flavobacteriales</taxon>
        <taxon>Flavobacteriaceae</taxon>
        <taxon>Flagellimonas</taxon>
    </lineage>
</organism>
<dbReference type="Proteomes" id="UP001217083">
    <property type="component" value="Unassembled WGS sequence"/>
</dbReference>
<comment type="caution">
    <text evidence="1">The sequence shown here is derived from an EMBL/GenBank/DDBJ whole genome shotgun (WGS) entry which is preliminary data.</text>
</comment>
<reference evidence="1 2" key="1">
    <citation type="submission" date="2023-03" db="EMBL/GenBank/DDBJ databases">
        <title>Muricauda XX sp. nov. and Muricauda XXX sp. nov., two novel species isolated from Okinawa Trough.</title>
        <authorList>
            <person name="Cao W."/>
            <person name="Deng X."/>
        </authorList>
    </citation>
    <scope>NUCLEOTIDE SEQUENCE [LARGE SCALE GENOMIC DNA]</scope>
    <source>
        <strain evidence="1 2">81s02</strain>
    </source>
</reference>
<accession>A0ABT5XQT8</accession>
<evidence type="ECO:0000313" key="1">
    <source>
        <dbReference type="EMBL" id="MDF0708254.1"/>
    </source>
</evidence>
<sequence>MKTKMNSIPKKWTAFAIGLFLIGMGSLVAQSHSYNTDESTIALDGYSPVSYIDENMAQLGKKSFKATYDGLTYFFVNQDQQKKFQSNPKKYIPQYGGWCAYAVSLGYKYRPNPKSFRVVDDKLYLFTVNVEAEFVKAWEKEGKEKHILQGDKNWKTLEKFKSF</sequence>
<name>A0ABT5XQT8_9FLAO</name>
<gene>
    <name evidence="1" type="ORF">PY091_13600</name>
</gene>
<dbReference type="RefSeq" id="WP_275650203.1">
    <property type="nucleotide sequence ID" value="NZ_JARFVA010000005.1"/>
</dbReference>
<dbReference type="NCBIfam" id="NF041384">
    <property type="entry name" value="YHS_seleno_dom"/>
    <property type="match status" value="1"/>
</dbReference>